<evidence type="ECO:0000313" key="1">
    <source>
        <dbReference type="EMBL" id="TGO10378.1"/>
    </source>
</evidence>
<name>A0A4Z1EIJ8_9HELO</name>
<comment type="caution">
    <text evidence="1">The sequence shown here is derived from an EMBL/GenBank/DDBJ whole genome shotgun (WGS) entry which is preliminary data.</text>
</comment>
<keyword evidence="2" id="KW-1185">Reference proteome</keyword>
<dbReference type="Proteomes" id="UP000297777">
    <property type="component" value="Unassembled WGS sequence"/>
</dbReference>
<sequence>MYIDLIWFISIENIAKESPWSERILNIIAFFDNKGIPFELIKASIGSTCSENKILLAISRLTDYSFLQVQRAVDEGMPTYEQHRLVQLATRCALSEAQFLSFSGEALKIMTDLFPIGTHETRNSCILYLPHALKTAKRRQAEGYQNQAPLLLQHMGRYY</sequence>
<dbReference type="EMBL" id="PQXH01000137">
    <property type="protein sequence ID" value="TGO10378.1"/>
    <property type="molecule type" value="Genomic_DNA"/>
</dbReference>
<evidence type="ECO:0000313" key="2">
    <source>
        <dbReference type="Proteomes" id="UP000297777"/>
    </source>
</evidence>
<organism evidence="1 2">
    <name type="scientific">Botrytis tulipae</name>
    <dbReference type="NCBI Taxonomy" id="87230"/>
    <lineage>
        <taxon>Eukaryota</taxon>
        <taxon>Fungi</taxon>
        <taxon>Dikarya</taxon>
        <taxon>Ascomycota</taxon>
        <taxon>Pezizomycotina</taxon>
        <taxon>Leotiomycetes</taxon>
        <taxon>Helotiales</taxon>
        <taxon>Sclerotiniaceae</taxon>
        <taxon>Botrytis</taxon>
    </lineage>
</organism>
<protein>
    <submittedName>
        <fullName evidence="1">Uncharacterized protein</fullName>
    </submittedName>
</protein>
<gene>
    <name evidence="1" type="ORF">BTUL_0137g00350</name>
</gene>
<dbReference type="OrthoDB" id="1658288at2759"/>
<reference evidence="1 2" key="1">
    <citation type="submission" date="2017-12" db="EMBL/GenBank/DDBJ databases">
        <title>Comparative genomics of Botrytis spp.</title>
        <authorList>
            <person name="Valero-Jimenez C.A."/>
            <person name="Tapia P."/>
            <person name="Veloso J."/>
            <person name="Silva-Moreno E."/>
            <person name="Staats M."/>
            <person name="Valdes J.H."/>
            <person name="Van Kan J.A.L."/>
        </authorList>
    </citation>
    <scope>NUCLEOTIDE SEQUENCE [LARGE SCALE GENOMIC DNA]</scope>
    <source>
        <strain evidence="1 2">Bt9001</strain>
    </source>
</reference>
<accession>A0A4Z1EIJ8</accession>
<dbReference type="AlphaFoldDB" id="A0A4Z1EIJ8"/>
<proteinExistence type="predicted"/>